<sequence length="793" mass="91247">MNRIDDELLAEQRRVDYIVGQIQARINKIQREAGAIKEHVVEIRKEFWDDVTVNLDHPDEVSETFASLKQQAEVLSERERSHQHSHQQLNKLNRLTDSPYFGRIDFKEAGDAPSEQVYIGITSFLDDSGEQFLIYDWRAPISGLYYDYPPGPAAYVIPNGETICGTIGMKRQFIIRNGRIQYLFDTGLTIGDELLQQVLGRNSNAQMKSIVSTIQKEQNQIIRNEHSRLLIVQGAAGSGKTSAALQRVAYLLYRYRNTLRAEQIVLFSPNPMFNSYVSTVLPELGEENMTQTTFQYYLEHRLNKEFEIEDPFSQMEYVLTSPEKPGFDARLSGIRFKSSNTYLELIHRFRQSLEQSGMVFKDLKFRGKVLVSAGRMTAQFYTAYEGIPLGKRVALLSEWLLKELSELEKQQRHEAWVEEEIELLDLEDYQRAFISITKKQKTKKVSFDDFMQQKHLLAGFLVRERFKPLRKKIARLRFIDIPSVYAQLFDNGSRIPEWLGSGELPEHWREICEQTLNALRQKQLFYEDAAPYLFLKELIEGFQTNLSIRHVFIDEAQDYSPFQFEFLKRLFPSSKMTVLGDLNQAIFVHAADGSGIQKLLGLFGSEHAETIRLTRSYRSTRQIVEFTRGMLEDQEPIVPFNREGEKPEVIRIDDPSALPRRIAGKIGQLRRQAFGTIAVICKTAAESKEAYEALKMIDHIHLVTKGTMDFEKGVLVIPSYLAKGVEFDAVIIYDGSKRQYGRENERKLFYTACTRAMHALCIFSAGDLSPFITGADSDTYVLEDEGIFSNSRE</sequence>
<dbReference type="RefSeq" id="WP_371753655.1">
    <property type="nucleotide sequence ID" value="NZ_JAYJLD010000008.1"/>
</dbReference>
<dbReference type="Pfam" id="PF13538">
    <property type="entry name" value="UvrD_C_2"/>
    <property type="match status" value="1"/>
</dbReference>
<evidence type="ECO:0000256" key="4">
    <source>
        <dbReference type="ARBA" id="ARBA00022840"/>
    </source>
</evidence>
<keyword evidence="2 5" id="KW-0378">Hydrolase</keyword>
<reference evidence="7" key="1">
    <citation type="submission" date="2023-12" db="EMBL/GenBank/DDBJ databases">
        <title>Fervidustalea candida gen. nov., sp. nov., a novel member of the family Paenibacillaceae isolated from a geothermal area.</title>
        <authorList>
            <person name="Li W.-J."/>
            <person name="Jiao J.-Y."/>
            <person name="Chen Y."/>
        </authorList>
    </citation>
    <scope>NUCLEOTIDE SEQUENCE</scope>
    <source>
        <strain evidence="7">SYSU GA230002</strain>
    </source>
</reference>
<gene>
    <name evidence="7" type="primary">helD</name>
    <name evidence="7" type="ORF">VF724_07665</name>
</gene>
<dbReference type="EMBL" id="JAYJLD010000008">
    <property type="protein sequence ID" value="MEB3101538.1"/>
    <property type="molecule type" value="Genomic_DNA"/>
</dbReference>
<organism evidence="7 8">
    <name type="scientific">Ferviditalea candida</name>
    <dbReference type="NCBI Taxonomy" id="3108399"/>
    <lineage>
        <taxon>Bacteria</taxon>
        <taxon>Bacillati</taxon>
        <taxon>Bacillota</taxon>
        <taxon>Bacilli</taxon>
        <taxon>Bacillales</taxon>
        <taxon>Paenibacillaceae</taxon>
        <taxon>Ferviditalea</taxon>
    </lineage>
</organism>
<dbReference type="PROSITE" id="PS51198">
    <property type="entry name" value="UVRD_HELICASE_ATP_BIND"/>
    <property type="match status" value="1"/>
</dbReference>
<evidence type="ECO:0000256" key="3">
    <source>
        <dbReference type="ARBA" id="ARBA00022806"/>
    </source>
</evidence>
<dbReference type="PANTHER" id="PTHR11070">
    <property type="entry name" value="UVRD / RECB / PCRA DNA HELICASE FAMILY MEMBER"/>
    <property type="match status" value="1"/>
</dbReference>
<feature type="domain" description="UvrD-like helicase ATP-binding" evidence="6">
    <location>
        <begin position="213"/>
        <end position="620"/>
    </location>
</feature>
<dbReference type="NCBIfam" id="NF041464">
    <property type="entry name" value="HelD_BACSU"/>
    <property type="match status" value="1"/>
</dbReference>
<dbReference type="InterPro" id="IPR000212">
    <property type="entry name" value="DNA_helicase_UvrD/REP"/>
</dbReference>
<evidence type="ECO:0000259" key="6">
    <source>
        <dbReference type="PROSITE" id="PS51198"/>
    </source>
</evidence>
<keyword evidence="3 5" id="KW-0347">Helicase</keyword>
<dbReference type="InterPro" id="IPR027417">
    <property type="entry name" value="P-loop_NTPase"/>
</dbReference>
<feature type="binding site" evidence="5">
    <location>
        <begin position="234"/>
        <end position="241"/>
    </location>
    <ligand>
        <name>ATP</name>
        <dbReference type="ChEBI" id="CHEBI:30616"/>
    </ligand>
</feature>
<protein>
    <submittedName>
        <fullName evidence="7">RNA polymerase recycling motor HelD</fullName>
    </submittedName>
</protein>
<keyword evidence="8" id="KW-1185">Reference proteome</keyword>
<dbReference type="Proteomes" id="UP001310386">
    <property type="component" value="Unassembled WGS sequence"/>
</dbReference>
<evidence type="ECO:0000256" key="5">
    <source>
        <dbReference type="PROSITE-ProRule" id="PRU00560"/>
    </source>
</evidence>
<comment type="caution">
    <text evidence="7">The sequence shown here is derived from an EMBL/GenBank/DDBJ whole genome shotgun (WGS) entry which is preliminary data.</text>
</comment>
<keyword evidence="4 5" id="KW-0067">ATP-binding</keyword>
<evidence type="ECO:0000313" key="8">
    <source>
        <dbReference type="Proteomes" id="UP001310386"/>
    </source>
</evidence>
<dbReference type="Pfam" id="PF00580">
    <property type="entry name" value="UvrD-helicase"/>
    <property type="match status" value="1"/>
</dbReference>
<dbReference type="InterPro" id="IPR014016">
    <property type="entry name" value="UvrD-like_ATP-bd"/>
</dbReference>
<name>A0ABU5ZH41_9BACL</name>
<dbReference type="InterPro" id="IPR048228">
    <property type="entry name" value="HelD_bacillota"/>
</dbReference>
<dbReference type="SUPFAM" id="SSF52540">
    <property type="entry name" value="P-loop containing nucleoside triphosphate hydrolases"/>
    <property type="match status" value="1"/>
</dbReference>
<accession>A0ABU5ZH41</accession>
<dbReference type="InterPro" id="IPR027785">
    <property type="entry name" value="UvrD-like_helicase_C"/>
</dbReference>
<evidence type="ECO:0000256" key="2">
    <source>
        <dbReference type="ARBA" id="ARBA00022801"/>
    </source>
</evidence>
<keyword evidence="1 5" id="KW-0547">Nucleotide-binding</keyword>
<dbReference type="PANTHER" id="PTHR11070:SF17">
    <property type="entry name" value="DNA HELICASE IV"/>
    <property type="match status" value="1"/>
</dbReference>
<dbReference type="Gene3D" id="3.40.50.300">
    <property type="entry name" value="P-loop containing nucleotide triphosphate hydrolases"/>
    <property type="match status" value="3"/>
</dbReference>
<evidence type="ECO:0000313" key="7">
    <source>
        <dbReference type="EMBL" id="MEB3101538.1"/>
    </source>
</evidence>
<proteinExistence type="predicted"/>
<evidence type="ECO:0000256" key="1">
    <source>
        <dbReference type="ARBA" id="ARBA00022741"/>
    </source>
</evidence>